<dbReference type="PATRIC" id="fig|1618482.3.peg.1133"/>
<dbReference type="Proteomes" id="UP000034664">
    <property type="component" value="Unassembled WGS sequence"/>
</dbReference>
<dbReference type="InterPro" id="IPR027417">
    <property type="entry name" value="P-loop_NTPase"/>
</dbReference>
<evidence type="ECO:0000313" key="3">
    <source>
        <dbReference type="EMBL" id="KKR70879.1"/>
    </source>
</evidence>
<name>A0A0G0T1G0_9BACT</name>
<evidence type="ECO:0000259" key="1">
    <source>
        <dbReference type="Pfam" id="PF13173"/>
    </source>
</evidence>
<reference evidence="3 4" key="1">
    <citation type="journal article" date="2015" name="Nature">
        <title>rRNA introns, odd ribosomes, and small enigmatic genomes across a large radiation of phyla.</title>
        <authorList>
            <person name="Brown C.T."/>
            <person name="Hug L.A."/>
            <person name="Thomas B.C."/>
            <person name="Sharon I."/>
            <person name="Castelle C.J."/>
            <person name="Singh A."/>
            <person name="Wilkins M.J."/>
            <person name="Williams K.H."/>
            <person name="Banfield J.F."/>
        </authorList>
    </citation>
    <scope>NUCLEOTIDE SEQUENCE [LARGE SCALE GENOMIC DNA]</scope>
</reference>
<evidence type="ECO:0000313" key="4">
    <source>
        <dbReference type="Proteomes" id="UP000034664"/>
    </source>
</evidence>
<dbReference type="PANTHER" id="PTHR43566:SF1">
    <property type="entry name" value="AAA+ ATPASE DOMAIN-CONTAINING PROTEIN"/>
    <property type="match status" value="1"/>
</dbReference>
<dbReference type="SUPFAM" id="SSF52540">
    <property type="entry name" value="P-loop containing nucleoside triphosphate hydrolases"/>
    <property type="match status" value="1"/>
</dbReference>
<evidence type="ECO:0000259" key="2">
    <source>
        <dbReference type="Pfam" id="PF13635"/>
    </source>
</evidence>
<protein>
    <recommendedName>
        <fullName evidence="5">ATPase</fullName>
    </recommendedName>
</protein>
<dbReference type="InterPro" id="IPR041682">
    <property type="entry name" value="AAA_14"/>
</dbReference>
<dbReference type="Pfam" id="PF13635">
    <property type="entry name" value="DUF4143"/>
    <property type="match status" value="1"/>
</dbReference>
<feature type="domain" description="DUF4143" evidence="2">
    <location>
        <begin position="178"/>
        <end position="333"/>
    </location>
</feature>
<sequence>KTYLMQLLQDRLKAKDEKTVFLNLDIDDHKQFFVSQSTLINYIRLQIGESRAFVFIDEIQRKEDAGLFLKGIYDMHLPYKFIVSGSGSLDLKSKIKESMAGRKQLFFIEPISFEEFVHYKTDYQYEDKLHDFFALEQTRTQRLLEEYMMFGGYPRIIRAETVEKKKTEMDEIYRSYIERDITDLLRVEKPDAFTNLLKIMASQIGGLVNITELSSTVGIVDKTIRHYLWYLEETFILKKITPYYRNVRSEITKSPLYYFYDTGIRNYLLGLFGIPVVPPALSGHLFENIIFNLLRRNAPFASTRIHFWRTIDNAEVDFVVSSGLDVIPIEAKYTKLHNMQTTRSFKSFLDKYKPARAYIVHLGEKLEGSFSTTKITFLPFYESALIIPTSSQNT</sequence>
<feature type="domain" description="AAA" evidence="1">
    <location>
        <begin position="1"/>
        <end position="116"/>
    </location>
</feature>
<evidence type="ECO:0008006" key="5">
    <source>
        <dbReference type="Google" id="ProtNLM"/>
    </source>
</evidence>
<dbReference type="PANTHER" id="PTHR43566">
    <property type="entry name" value="CONSERVED PROTEIN"/>
    <property type="match status" value="1"/>
</dbReference>
<accession>A0A0G0T1G0</accession>
<dbReference type="InterPro" id="IPR025420">
    <property type="entry name" value="DUF4143"/>
</dbReference>
<feature type="non-terminal residue" evidence="3">
    <location>
        <position position="1"/>
    </location>
</feature>
<gene>
    <name evidence="3" type="ORF">UU14_C0042G0001</name>
</gene>
<comment type="caution">
    <text evidence="3">The sequence shown here is derived from an EMBL/GenBank/DDBJ whole genome shotgun (WGS) entry which is preliminary data.</text>
</comment>
<dbReference type="Pfam" id="PF13173">
    <property type="entry name" value="AAA_14"/>
    <property type="match status" value="1"/>
</dbReference>
<dbReference type="EMBL" id="LBZM01000042">
    <property type="protein sequence ID" value="KKR70879.1"/>
    <property type="molecule type" value="Genomic_DNA"/>
</dbReference>
<proteinExistence type="predicted"/>
<organism evidence="3 4">
    <name type="scientific">Candidatus Roizmanbacteria bacterium GW2011_GWB1_40_7</name>
    <dbReference type="NCBI Taxonomy" id="1618482"/>
    <lineage>
        <taxon>Bacteria</taxon>
        <taxon>Candidatus Roizmaniibacteriota</taxon>
    </lineage>
</organism>
<dbReference type="AlphaFoldDB" id="A0A0G0T1G0"/>